<protein>
    <submittedName>
        <fullName evidence="2">Uncharacterized protein</fullName>
    </submittedName>
</protein>
<proteinExistence type="predicted"/>
<evidence type="ECO:0000256" key="1">
    <source>
        <dbReference type="SAM" id="Phobius"/>
    </source>
</evidence>
<keyword evidence="1" id="KW-0472">Membrane</keyword>
<name>A0A8S5LG14_9CAUD</name>
<accession>A0A8S5LG14</accession>
<reference evidence="2" key="1">
    <citation type="journal article" date="2021" name="Proc. Natl. Acad. Sci. U.S.A.">
        <title>A Catalog of Tens of Thousands of Viruses from Human Metagenomes Reveals Hidden Associations with Chronic Diseases.</title>
        <authorList>
            <person name="Tisza M.J."/>
            <person name="Buck C.B."/>
        </authorList>
    </citation>
    <scope>NUCLEOTIDE SEQUENCE</scope>
    <source>
        <strain evidence="2">Ctbrg2</strain>
    </source>
</reference>
<keyword evidence="1" id="KW-0812">Transmembrane</keyword>
<sequence length="36" mass="4390">MARTDAVLIFFIILKSRFNSIFTFYHFFFNDLLDIL</sequence>
<keyword evidence="1" id="KW-1133">Transmembrane helix</keyword>
<feature type="transmembrane region" description="Helical" evidence="1">
    <location>
        <begin position="7"/>
        <end position="28"/>
    </location>
</feature>
<organism evidence="2">
    <name type="scientific">Siphoviridae sp. ctbrg2</name>
    <dbReference type="NCBI Taxonomy" id="2823589"/>
    <lineage>
        <taxon>Viruses</taxon>
        <taxon>Duplodnaviria</taxon>
        <taxon>Heunggongvirae</taxon>
        <taxon>Uroviricota</taxon>
        <taxon>Caudoviricetes</taxon>
    </lineage>
</organism>
<evidence type="ECO:0000313" key="2">
    <source>
        <dbReference type="EMBL" id="DAD68882.1"/>
    </source>
</evidence>
<dbReference type="EMBL" id="BK014711">
    <property type="protein sequence ID" value="DAD68882.1"/>
    <property type="molecule type" value="Genomic_DNA"/>
</dbReference>